<dbReference type="PROSITE" id="PS51257">
    <property type="entry name" value="PROKAR_LIPOPROTEIN"/>
    <property type="match status" value="1"/>
</dbReference>
<dbReference type="InterPro" id="IPR018389">
    <property type="entry name" value="DctP_fam"/>
</dbReference>
<feature type="region of interest" description="Disordered" evidence="4">
    <location>
        <begin position="20"/>
        <end position="63"/>
    </location>
</feature>
<dbReference type="InterPro" id="IPR038404">
    <property type="entry name" value="TRAP_DctP_sf"/>
</dbReference>
<dbReference type="RefSeq" id="WP_057572040.1">
    <property type="nucleotide sequence ID" value="NZ_CATYWZ010000174.1"/>
</dbReference>
<dbReference type="Proteomes" id="UP000251853">
    <property type="component" value="Unassembled WGS sequence"/>
</dbReference>
<dbReference type="NCBIfam" id="NF037995">
    <property type="entry name" value="TRAP_S1"/>
    <property type="match status" value="1"/>
</dbReference>
<dbReference type="PANTHER" id="PTHR33376">
    <property type="match status" value="1"/>
</dbReference>
<organism evidence="6 8">
    <name type="scientific">Enterocloster clostridioformis</name>
    <dbReference type="NCBI Taxonomy" id="1531"/>
    <lineage>
        <taxon>Bacteria</taxon>
        <taxon>Bacillati</taxon>
        <taxon>Bacillota</taxon>
        <taxon>Clostridia</taxon>
        <taxon>Lachnospirales</taxon>
        <taxon>Lachnospiraceae</taxon>
        <taxon>Enterocloster</taxon>
    </lineage>
</organism>
<protein>
    <submittedName>
        <fullName evidence="6">C4-dicarboxylate transporter protein/chemotaxis domain-containing protein</fullName>
    </submittedName>
</protein>
<reference evidence="7 9" key="2">
    <citation type="submission" date="2018-06" db="EMBL/GenBank/DDBJ databases">
        <authorList>
            <consortium name="Pathogen Informatics"/>
            <person name="Doyle S."/>
        </authorList>
    </citation>
    <scope>NUCLEOTIDE SEQUENCE [LARGE SCALE GENOMIC DNA]</scope>
    <source>
        <strain evidence="7 9">NCTC11224</strain>
    </source>
</reference>
<gene>
    <name evidence="6" type="primary">dctP_1</name>
    <name evidence="7" type="synonym">dctP_2</name>
    <name evidence="6" type="ORF">ERS852480_02713</name>
    <name evidence="7" type="ORF">NCTC11224_04886</name>
</gene>
<comment type="similarity">
    <text evidence="1">Belongs to the bacterial solute-binding protein 7 family.</text>
</comment>
<evidence type="ECO:0000256" key="1">
    <source>
        <dbReference type="ARBA" id="ARBA00009023"/>
    </source>
</evidence>
<dbReference type="EMBL" id="CZAB01000023">
    <property type="protein sequence ID" value="CUP14252.1"/>
    <property type="molecule type" value="Genomic_DNA"/>
</dbReference>
<evidence type="ECO:0000313" key="8">
    <source>
        <dbReference type="Proteomes" id="UP000095512"/>
    </source>
</evidence>
<dbReference type="AlphaFoldDB" id="A0A174KQH7"/>
<name>A0A174KQH7_9FIRM</name>
<dbReference type="InterPro" id="IPR004682">
    <property type="entry name" value="TRAP_DctP"/>
</dbReference>
<proteinExistence type="inferred from homology"/>
<feature type="compositionally biased region" description="Low complexity" evidence="4">
    <location>
        <begin position="20"/>
        <end position="34"/>
    </location>
</feature>
<evidence type="ECO:0000313" key="7">
    <source>
        <dbReference type="EMBL" id="SQB15801.1"/>
    </source>
</evidence>
<evidence type="ECO:0000256" key="3">
    <source>
        <dbReference type="ARBA" id="ARBA00022729"/>
    </source>
</evidence>
<dbReference type="GO" id="GO:0030288">
    <property type="term" value="C:outer membrane-bounded periplasmic space"/>
    <property type="evidence" value="ECO:0007669"/>
    <property type="project" value="InterPro"/>
</dbReference>
<evidence type="ECO:0000313" key="9">
    <source>
        <dbReference type="Proteomes" id="UP000251853"/>
    </source>
</evidence>
<dbReference type="PIRSF" id="PIRSF006470">
    <property type="entry name" value="DctB"/>
    <property type="match status" value="1"/>
</dbReference>
<dbReference type="PANTHER" id="PTHR33376:SF7">
    <property type="entry name" value="C4-DICARBOXYLATE-BINDING PROTEIN DCTB"/>
    <property type="match status" value="1"/>
</dbReference>
<dbReference type="GO" id="GO:0055085">
    <property type="term" value="P:transmembrane transport"/>
    <property type="evidence" value="ECO:0007669"/>
    <property type="project" value="InterPro"/>
</dbReference>
<accession>A0A174KQH7</accession>
<keyword evidence="2" id="KW-0813">Transport</keyword>
<evidence type="ECO:0000256" key="2">
    <source>
        <dbReference type="ARBA" id="ARBA00022448"/>
    </source>
</evidence>
<feature type="signal peptide" evidence="5">
    <location>
        <begin position="1"/>
        <end position="17"/>
    </location>
</feature>
<dbReference type="EMBL" id="UAVW01000018">
    <property type="protein sequence ID" value="SQB15801.1"/>
    <property type="molecule type" value="Genomic_DNA"/>
</dbReference>
<evidence type="ECO:0000256" key="4">
    <source>
        <dbReference type="SAM" id="MobiDB-lite"/>
    </source>
</evidence>
<dbReference type="Proteomes" id="UP000095512">
    <property type="component" value="Unassembled WGS sequence"/>
</dbReference>
<reference evidence="6 8" key="1">
    <citation type="submission" date="2015-09" db="EMBL/GenBank/DDBJ databases">
        <authorList>
            <consortium name="Pathogen Informatics"/>
        </authorList>
    </citation>
    <scope>NUCLEOTIDE SEQUENCE [LARGE SCALE GENOMIC DNA]</scope>
    <source>
        <strain evidence="6 8">2789STDY5834865</strain>
    </source>
</reference>
<evidence type="ECO:0000256" key="5">
    <source>
        <dbReference type="SAM" id="SignalP"/>
    </source>
</evidence>
<sequence>MRKLAVMVAVSMVISLAGCGSSESDGGKGSSSSGTPQTETQVKAQAEAQAEDDGPAPKTTGEFPEYHWTAAMSVAENTINYMMVEKFAELLDERSGGRITVDIYPGGQLGNTTEFTEAVIGGSIDIGTGMTTDLVDFIPSYAVFDMPNLFADVEQMRAVLSGGLVSALDEYNNQGGIEMLGFSDAGFRQLTSNKPVHQLADLSGQKIRVMTNQYHIAYWNALGAAATPMQFTEVFMGLSQGTIDGEENPYMNIVGNNMQEVQKYVIETNHIGHIITFFMNYNLYQGLPEDVRVLVDECAEEATAYANSKADESIAEYKKTCEDAGCEIIVLDDKVMGELKEKASVVYDMVRENTGDELVDQLLAAINEAE</sequence>
<feature type="chain" id="PRO_5042333072" evidence="5">
    <location>
        <begin position="18"/>
        <end position="370"/>
    </location>
</feature>
<keyword evidence="3 5" id="KW-0732">Signal</keyword>
<dbReference type="Gene3D" id="3.40.190.170">
    <property type="entry name" value="Bacterial extracellular solute-binding protein, family 7"/>
    <property type="match status" value="1"/>
</dbReference>
<keyword evidence="9" id="KW-1185">Reference proteome</keyword>
<dbReference type="CDD" id="cd13603">
    <property type="entry name" value="PBP2_TRAP_Siap_TeaA_like"/>
    <property type="match status" value="1"/>
</dbReference>
<evidence type="ECO:0000313" key="6">
    <source>
        <dbReference type="EMBL" id="CUP14252.1"/>
    </source>
</evidence>
<dbReference type="NCBIfam" id="TIGR00787">
    <property type="entry name" value="dctP"/>
    <property type="match status" value="1"/>
</dbReference>
<dbReference type="Pfam" id="PF03480">
    <property type="entry name" value="DctP"/>
    <property type="match status" value="1"/>
</dbReference>